<accession>A0A5B8Z4W5</accession>
<evidence type="ECO:0000256" key="1">
    <source>
        <dbReference type="SAM" id="Phobius"/>
    </source>
</evidence>
<gene>
    <name evidence="2" type="ORF">FSZ17_12350</name>
</gene>
<dbReference type="RefSeq" id="WP_057776460.1">
    <property type="nucleotide sequence ID" value="NZ_CP042593.1"/>
</dbReference>
<reference evidence="3" key="1">
    <citation type="submission" date="2019-08" db="EMBL/GenBank/DDBJ databases">
        <authorList>
            <person name="Zheng X."/>
        </authorList>
    </citation>
    <scope>NUCLEOTIDE SEQUENCE [LARGE SCALE GENOMIC DNA]</scope>
    <source>
        <strain evidence="3">FJAT-25496</strain>
    </source>
</reference>
<keyword evidence="1" id="KW-0472">Membrane</keyword>
<keyword evidence="3" id="KW-1185">Reference proteome</keyword>
<organism evidence="2 3">
    <name type="scientific">Cytobacillus dafuensis</name>
    <name type="common">Bacillus dafuensis</name>
    <dbReference type="NCBI Taxonomy" id="1742359"/>
    <lineage>
        <taxon>Bacteria</taxon>
        <taxon>Bacillati</taxon>
        <taxon>Bacillota</taxon>
        <taxon>Bacilli</taxon>
        <taxon>Bacillales</taxon>
        <taxon>Bacillaceae</taxon>
        <taxon>Cytobacillus</taxon>
    </lineage>
</organism>
<dbReference type="AlphaFoldDB" id="A0A5B8Z4W5"/>
<evidence type="ECO:0000313" key="2">
    <source>
        <dbReference type="EMBL" id="QED47971.1"/>
    </source>
</evidence>
<dbReference type="KEGG" id="bda:FSZ17_12350"/>
<evidence type="ECO:0000313" key="3">
    <source>
        <dbReference type="Proteomes" id="UP000321555"/>
    </source>
</evidence>
<protein>
    <submittedName>
        <fullName evidence="2">Uncharacterized protein</fullName>
    </submittedName>
</protein>
<name>A0A5B8Z4W5_CYTDA</name>
<dbReference type="Proteomes" id="UP000321555">
    <property type="component" value="Chromosome"/>
</dbReference>
<keyword evidence="1" id="KW-0812">Transmembrane</keyword>
<sequence length="87" mass="9553">MEYFIGLAVSIACCVYLVIDAPKHGKSPVLWGILGFILGLLGLGIYLIATGRKVLGWIIVALFILFIIVIIILIVLFFSLFMSFSGF</sequence>
<feature type="transmembrane region" description="Helical" evidence="1">
    <location>
        <begin position="55"/>
        <end position="81"/>
    </location>
</feature>
<dbReference type="EMBL" id="CP042593">
    <property type="protein sequence ID" value="QED47971.1"/>
    <property type="molecule type" value="Genomic_DNA"/>
</dbReference>
<feature type="transmembrane region" description="Helical" evidence="1">
    <location>
        <begin position="30"/>
        <end position="48"/>
    </location>
</feature>
<keyword evidence="1" id="KW-1133">Transmembrane helix</keyword>
<proteinExistence type="predicted"/>